<proteinExistence type="predicted"/>
<dbReference type="Proteomes" id="UP000766629">
    <property type="component" value="Unassembled WGS sequence"/>
</dbReference>
<reference evidence="2 3" key="1">
    <citation type="submission" date="2021-06" db="EMBL/GenBank/DDBJ databases">
        <title>50 bacteria genomes isolated from Dapeng, Shenzhen, China.</title>
        <authorList>
            <person name="Zheng W."/>
            <person name="Yu S."/>
            <person name="Huang Y."/>
        </authorList>
    </citation>
    <scope>NUCLEOTIDE SEQUENCE [LARGE SCALE GENOMIC DNA]</scope>
    <source>
        <strain evidence="2 3">DP1N14-2</strain>
    </source>
</reference>
<dbReference type="RefSeq" id="WP_222509098.1">
    <property type="nucleotide sequence ID" value="NZ_JAHVJA010000008.1"/>
</dbReference>
<keyword evidence="1 2" id="KW-0808">Transferase</keyword>
<gene>
    <name evidence="2" type="ORF">KUV26_16225</name>
</gene>
<evidence type="ECO:0000313" key="2">
    <source>
        <dbReference type="EMBL" id="MBY6140987.1"/>
    </source>
</evidence>
<dbReference type="PANTHER" id="PTHR46401">
    <property type="entry name" value="GLYCOSYLTRANSFERASE WBBK-RELATED"/>
    <property type="match status" value="1"/>
</dbReference>
<keyword evidence="2" id="KW-0328">Glycosyltransferase</keyword>
<evidence type="ECO:0000313" key="3">
    <source>
        <dbReference type="Proteomes" id="UP000766629"/>
    </source>
</evidence>
<dbReference type="EC" id="2.4.-.-" evidence="2"/>
<organism evidence="2 3">
    <name type="scientific">Leisingera daeponensis</name>
    <dbReference type="NCBI Taxonomy" id="405746"/>
    <lineage>
        <taxon>Bacteria</taxon>
        <taxon>Pseudomonadati</taxon>
        <taxon>Pseudomonadota</taxon>
        <taxon>Alphaproteobacteria</taxon>
        <taxon>Rhodobacterales</taxon>
        <taxon>Roseobacteraceae</taxon>
        <taxon>Leisingera</taxon>
    </lineage>
</organism>
<accession>A0ABS7NIF2</accession>
<dbReference type="GO" id="GO:0016757">
    <property type="term" value="F:glycosyltransferase activity"/>
    <property type="evidence" value="ECO:0007669"/>
    <property type="project" value="UniProtKB-KW"/>
</dbReference>
<keyword evidence="3" id="KW-1185">Reference proteome</keyword>
<dbReference type="EMBL" id="JAHVJA010000008">
    <property type="protein sequence ID" value="MBY6140987.1"/>
    <property type="molecule type" value="Genomic_DNA"/>
</dbReference>
<dbReference type="PANTHER" id="PTHR46401:SF2">
    <property type="entry name" value="GLYCOSYLTRANSFERASE WBBK-RELATED"/>
    <property type="match status" value="1"/>
</dbReference>
<dbReference type="Pfam" id="PF13692">
    <property type="entry name" value="Glyco_trans_1_4"/>
    <property type="match status" value="1"/>
</dbReference>
<dbReference type="Gene3D" id="3.40.50.2000">
    <property type="entry name" value="Glycogen Phosphorylase B"/>
    <property type="match status" value="1"/>
</dbReference>
<name>A0ABS7NIF2_9RHOB</name>
<comment type="caution">
    <text evidence="2">The sequence shown here is derived from an EMBL/GenBank/DDBJ whole genome shotgun (WGS) entry which is preliminary data.</text>
</comment>
<evidence type="ECO:0000256" key="1">
    <source>
        <dbReference type="ARBA" id="ARBA00022679"/>
    </source>
</evidence>
<sequence length="511" mass="57078">MKVLYYNWVDYLDAEKRGGGVTVYQANLMKRLQEQPGVEAWFLSAGISYDLFSSKPRWEKLRHGPSDDAPRYEIVNSGILSPAHMSFGNPAQVSHPETAEVFFDFVKAHGPFDVIHFNNLEGIPAEVLELKQQWPQTKVVLSLHNYYPFCPQVNLWQQEKIHCADFGGGRKCRSCLQKKPEERAVRLAGAVAYNLKKYGCGPGTRVFDRGFGTAVRVASRLVRAHGKLRRQASGQAAAAARTAVRLSPEAEFPINPSPAADFAVRRERFLELINRNCDHVLGVSERVSEIAREYGVNPELVSTAYIGTRQYGKFQETAPRPSLLDEDGVLTLGYLGYMRRDKGYFFLLDALNALPKDVAQRVRLVLAAPRGRTLEPLRELSGHLRDVVYSDGYSHDQLDELLAPVTLGVVPVLWEDNLPQVAIEMHARHIPLLTSSRGGARELGNCPDLVFEAGDEQAFAARIEAALEGRIDLDSYWANARPPVSMTQHTEALLELYRQAPARSQVQTAAQ</sequence>
<dbReference type="SUPFAM" id="SSF53756">
    <property type="entry name" value="UDP-Glycosyltransferase/glycogen phosphorylase"/>
    <property type="match status" value="1"/>
</dbReference>
<protein>
    <submittedName>
        <fullName evidence="2">Glycosyltransferase</fullName>
        <ecNumber evidence="2">2.4.-.-</ecNumber>
    </submittedName>
</protein>